<evidence type="ECO:0000313" key="3">
    <source>
        <dbReference type="EMBL" id="KOS57629.1"/>
    </source>
</evidence>
<evidence type="ECO:0000259" key="2">
    <source>
        <dbReference type="PROSITE" id="PS50801"/>
    </source>
</evidence>
<dbReference type="PROSITE" id="PS50801">
    <property type="entry name" value="STAS"/>
    <property type="match status" value="1"/>
</dbReference>
<evidence type="ECO:0000313" key="4">
    <source>
        <dbReference type="Proteomes" id="UP000037712"/>
    </source>
</evidence>
<comment type="caution">
    <text evidence="3">The sequence shown here is derived from an EMBL/GenBank/DDBJ whole genome shotgun (WGS) entry which is preliminary data.</text>
</comment>
<name>A0A0M8PRI0_RHORH</name>
<keyword evidence="1" id="KW-1133">Transmembrane helix</keyword>
<dbReference type="Pfam" id="PF01740">
    <property type="entry name" value="STAS"/>
    <property type="match status" value="1"/>
</dbReference>
<organism evidence="3 4">
    <name type="scientific">Rhodococcus rhodochrous KG-21</name>
    <dbReference type="NCBI Taxonomy" id="1441923"/>
    <lineage>
        <taxon>Bacteria</taxon>
        <taxon>Bacillati</taxon>
        <taxon>Actinomycetota</taxon>
        <taxon>Actinomycetes</taxon>
        <taxon>Mycobacteriales</taxon>
        <taxon>Nocardiaceae</taxon>
        <taxon>Rhodococcus</taxon>
    </lineage>
</organism>
<reference evidence="4" key="2">
    <citation type="submission" date="2015-01" db="EMBL/GenBank/DDBJ databases">
        <title>Draft genome sequence of potential hydrocarbon metabolising strain of Rhodococcus rhodochrous.</title>
        <authorList>
            <person name="Aggarwal R.K."/>
            <person name="Dawar C."/>
        </authorList>
    </citation>
    <scope>NUCLEOTIDE SEQUENCE [LARGE SCALE GENOMIC DNA]</scope>
    <source>
        <strain evidence="4">KG-21</strain>
    </source>
</reference>
<reference evidence="3 4" key="1">
    <citation type="journal article" date="2015" name="Genome Announc.">
        <title>Draft Genome Sequence of Rhodococcus rhodochrous Strain KG-21, a Soil Isolate from Oil Fields of Krishna-Godavari Basin, India.</title>
        <authorList>
            <person name="Dawar C."/>
            <person name="Aggarwal R.K."/>
        </authorList>
    </citation>
    <scope>NUCLEOTIDE SEQUENCE [LARGE SCALE GENOMIC DNA]</scope>
    <source>
        <strain evidence="3 4">KG-21</strain>
    </source>
</reference>
<gene>
    <name evidence="3" type="ORF">Z051_02330</name>
</gene>
<keyword evidence="1" id="KW-0472">Membrane</keyword>
<dbReference type="InterPro" id="IPR052706">
    <property type="entry name" value="Membrane-Transporter-like"/>
</dbReference>
<keyword evidence="1" id="KW-0812">Transmembrane</keyword>
<dbReference type="Gene3D" id="3.30.750.24">
    <property type="entry name" value="STAS domain"/>
    <property type="match status" value="1"/>
</dbReference>
<dbReference type="InterPro" id="IPR036513">
    <property type="entry name" value="STAS_dom_sf"/>
</dbReference>
<dbReference type="SUPFAM" id="SSF52091">
    <property type="entry name" value="SpoIIaa-like"/>
    <property type="match status" value="1"/>
</dbReference>
<dbReference type="PANTHER" id="PTHR43310:SF1">
    <property type="entry name" value="SULFATE TRANSPORTER YBAR-RELATED"/>
    <property type="match status" value="1"/>
</dbReference>
<dbReference type="EMBL" id="AZYO01000003">
    <property type="protein sequence ID" value="KOS57629.1"/>
    <property type="molecule type" value="Genomic_DNA"/>
</dbReference>
<protein>
    <submittedName>
        <fullName evidence="3">Sulfate permease</fullName>
    </submittedName>
</protein>
<dbReference type="PANTHER" id="PTHR43310">
    <property type="entry name" value="SULFATE TRANSPORTER YBAR-RELATED"/>
    <property type="match status" value="1"/>
</dbReference>
<feature type="non-terminal residue" evidence="3">
    <location>
        <position position="1"/>
    </location>
</feature>
<accession>A0A0M8PRI0</accession>
<dbReference type="InterPro" id="IPR002645">
    <property type="entry name" value="STAS_dom"/>
</dbReference>
<dbReference type="PATRIC" id="fig|1441923.3.peg.502"/>
<dbReference type="AlphaFoldDB" id="A0A0M8PRI0"/>
<dbReference type="CDD" id="cd07042">
    <property type="entry name" value="STAS_SulP_like_sulfate_transporter"/>
    <property type="match status" value="1"/>
</dbReference>
<feature type="domain" description="STAS" evidence="2">
    <location>
        <begin position="56"/>
        <end position="140"/>
    </location>
</feature>
<proteinExistence type="predicted"/>
<evidence type="ECO:0000256" key="1">
    <source>
        <dbReference type="SAM" id="Phobius"/>
    </source>
</evidence>
<sequence>LVTVVATVATHNLAIGVILGVLTAMVLFARRVAHMISIEKVSEADTDHDGTVDTRVYKVHGELFFASSNDLIYQFDYAGDPRHVVIDLTGADIWDASTVATLDAIRHKYAAKGKHVEIVGLDGSSLDRLDRLSGRLGDGH</sequence>
<dbReference type="Proteomes" id="UP000037712">
    <property type="component" value="Unassembled WGS sequence"/>
</dbReference>
<feature type="transmembrane region" description="Helical" evidence="1">
    <location>
        <begin position="12"/>
        <end position="29"/>
    </location>
</feature>
<dbReference type="RefSeq" id="WP_152975319.1">
    <property type="nucleotide sequence ID" value="NZ_AZYO01000003.1"/>
</dbReference>